<protein>
    <submittedName>
        <fullName evidence="2">Uncharacterized protein</fullName>
    </submittedName>
</protein>
<dbReference type="Proteomes" id="UP000256485">
    <property type="component" value="Unassembled WGS sequence"/>
</dbReference>
<evidence type="ECO:0000313" key="3">
    <source>
        <dbReference type="Proteomes" id="UP000256485"/>
    </source>
</evidence>
<comment type="caution">
    <text evidence="2">The sequence shown here is derived from an EMBL/GenBank/DDBJ whole genome shotgun (WGS) entry which is preliminary data.</text>
</comment>
<name>A0A3D9VAG9_THECX</name>
<accession>A0A3D9VAG9</accession>
<organism evidence="2 3">
    <name type="scientific">Thermasporomyces composti</name>
    <dbReference type="NCBI Taxonomy" id="696763"/>
    <lineage>
        <taxon>Bacteria</taxon>
        <taxon>Bacillati</taxon>
        <taxon>Actinomycetota</taxon>
        <taxon>Actinomycetes</taxon>
        <taxon>Propionibacteriales</taxon>
        <taxon>Nocardioidaceae</taxon>
        <taxon>Thermasporomyces</taxon>
    </lineage>
</organism>
<dbReference type="EMBL" id="QTUC01000001">
    <property type="protein sequence ID" value="REF38286.1"/>
    <property type="molecule type" value="Genomic_DNA"/>
</dbReference>
<feature type="transmembrane region" description="Helical" evidence="1">
    <location>
        <begin position="184"/>
        <end position="204"/>
    </location>
</feature>
<evidence type="ECO:0000256" key="1">
    <source>
        <dbReference type="SAM" id="Phobius"/>
    </source>
</evidence>
<reference evidence="2 3" key="1">
    <citation type="submission" date="2018-08" db="EMBL/GenBank/DDBJ databases">
        <title>Sequencing the genomes of 1000 actinobacteria strains.</title>
        <authorList>
            <person name="Klenk H.-P."/>
        </authorList>
    </citation>
    <scope>NUCLEOTIDE SEQUENCE [LARGE SCALE GENOMIC DNA]</scope>
    <source>
        <strain evidence="2 3">DSM 22891</strain>
    </source>
</reference>
<sequence length="244" mass="26742">MTQVTATTMPPVSYTLLQVRAKPEDVDDALRTLSSDWSGQVMAPDIGERWSSVLTTERSASRLAPLLCDLLRTDVVVAAVDGDRFRLSSYRPGFSPLVGVDGRDPIAVTELARAFGKDPDRLRTILSSSAPATERHAQAAGLLWLPLPTLTGHQPVFDGFDTIQTSELPAEAAKVRGRRRIRRIRAVLGVVQVVAFFAVDYFWFINPSILLVPALAVFVANGIVLLVLRRFVGDRQSTHQPARA</sequence>
<keyword evidence="1" id="KW-1133">Transmembrane helix</keyword>
<keyword evidence="1" id="KW-0812">Transmembrane</keyword>
<dbReference type="AlphaFoldDB" id="A0A3D9VAG9"/>
<gene>
    <name evidence="2" type="ORF">DFJ64_3761</name>
</gene>
<keyword evidence="1" id="KW-0472">Membrane</keyword>
<evidence type="ECO:0000313" key="2">
    <source>
        <dbReference type="EMBL" id="REF38286.1"/>
    </source>
</evidence>
<feature type="transmembrane region" description="Helical" evidence="1">
    <location>
        <begin position="210"/>
        <end position="228"/>
    </location>
</feature>
<keyword evidence="3" id="KW-1185">Reference proteome</keyword>
<proteinExistence type="predicted"/>